<feature type="region of interest" description="Disordered" evidence="1">
    <location>
        <begin position="1"/>
        <end position="51"/>
    </location>
</feature>
<organism evidence="2 3">
    <name type="scientific">Rhinocladiella mackenziei CBS 650.93</name>
    <dbReference type="NCBI Taxonomy" id="1442369"/>
    <lineage>
        <taxon>Eukaryota</taxon>
        <taxon>Fungi</taxon>
        <taxon>Dikarya</taxon>
        <taxon>Ascomycota</taxon>
        <taxon>Pezizomycotina</taxon>
        <taxon>Eurotiomycetes</taxon>
        <taxon>Chaetothyriomycetidae</taxon>
        <taxon>Chaetothyriales</taxon>
        <taxon>Herpotrichiellaceae</taxon>
        <taxon>Rhinocladiella</taxon>
    </lineage>
</organism>
<dbReference type="RefSeq" id="XP_013270014.1">
    <property type="nucleotide sequence ID" value="XM_013414560.1"/>
</dbReference>
<dbReference type="VEuPathDB" id="FungiDB:Z518_08821"/>
<name>A0A0D2GXH7_9EURO</name>
<dbReference type="EMBL" id="KN847480">
    <property type="protein sequence ID" value="KIX02878.1"/>
    <property type="molecule type" value="Genomic_DNA"/>
</dbReference>
<evidence type="ECO:0000313" key="2">
    <source>
        <dbReference type="EMBL" id="KIX02878.1"/>
    </source>
</evidence>
<evidence type="ECO:0000256" key="1">
    <source>
        <dbReference type="SAM" id="MobiDB-lite"/>
    </source>
</evidence>
<feature type="region of interest" description="Disordered" evidence="1">
    <location>
        <begin position="123"/>
        <end position="143"/>
    </location>
</feature>
<keyword evidence="3" id="KW-1185">Reference proteome</keyword>
<dbReference type="HOGENOM" id="CLU_1462106_0_0_1"/>
<feature type="compositionally biased region" description="Basic residues" evidence="1">
    <location>
        <begin position="133"/>
        <end position="142"/>
    </location>
</feature>
<evidence type="ECO:0000313" key="3">
    <source>
        <dbReference type="Proteomes" id="UP000053617"/>
    </source>
</evidence>
<sequence length="185" mass="20265">MSHHQSLNNDDDLSTSLRELVLSSEPDAPENTALHPPPTLGPVGSIPNGFHVDHQVTTHLFGQEPNFGSSSQSLNHEDEPHFGLEHQQKRPPQLRRQAYRFARFSFTRLSTIFEVSPERVVQTSKSSGEKTHPGRRAVHGRKAPLAILNAYKSLSPSGGRKANGKKELGTIGHGVNAMEAVVGKE</sequence>
<reference evidence="2 3" key="1">
    <citation type="submission" date="2015-01" db="EMBL/GenBank/DDBJ databases">
        <title>The Genome Sequence of Rhinocladiella mackenzie CBS 650.93.</title>
        <authorList>
            <consortium name="The Broad Institute Genomics Platform"/>
            <person name="Cuomo C."/>
            <person name="de Hoog S."/>
            <person name="Gorbushina A."/>
            <person name="Stielow B."/>
            <person name="Teixiera M."/>
            <person name="Abouelleil A."/>
            <person name="Chapman S.B."/>
            <person name="Priest M."/>
            <person name="Young S.K."/>
            <person name="Wortman J."/>
            <person name="Nusbaum C."/>
            <person name="Birren B."/>
        </authorList>
    </citation>
    <scope>NUCLEOTIDE SEQUENCE [LARGE SCALE GENOMIC DNA]</scope>
    <source>
        <strain evidence="2 3">CBS 650.93</strain>
    </source>
</reference>
<dbReference type="AlphaFoldDB" id="A0A0D2GXH7"/>
<accession>A0A0D2GXH7</accession>
<gene>
    <name evidence="2" type="ORF">Z518_08821</name>
</gene>
<proteinExistence type="predicted"/>
<protein>
    <submittedName>
        <fullName evidence="2">Uncharacterized protein</fullName>
    </submittedName>
</protein>
<dbReference type="GeneID" id="25296892"/>
<dbReference type="Proteomes" id="UP000053617">
    <property type="component" value="Unassembled WGS sequence"/>
</dbReference>